<proteinExistence type="inferred from homology"/>
<protein>
    <submittedName>
        <fullName evidence="3">Complex I intermediate-associated protein 30 (CIA30)</fullName>
    </submittedName>
</protein>
<name>A0A1I0G8Z1_9PROT</name>
<dbReference type="GO" id="GO:0010257">
    <property type="term" value="P:NADH dehydrogenase complex assembly"/>
    <property type="evidence" value="ECO:0007669"/>
    <property type="project" value="TreeGrafter"/>
</dbReference>
<gene>
    <name evidence="3" type="ORF">SAMN05216326_1562</name>
</gene>
<comment type="similarity">
    <text evidence="1">Belongs to the CIA30 family.</text>
</comment>
<evidence type="ECO:0000259" key="2">
    <source>
        <dbReference type="Pfam" id="PF08547"/>
    </source>
</evidence>
<dbReference type="InterPro" id="IPR013857">
    <property type="entry name" value="NADH-UbQ_OxRdtase-assoc_prot30"/>
</dbReference>
<keyword evidence="4" id="KW-1185">Reference proteome</keyword>
<evidence type="ECO:0000313" key="3">
    <source>
        <dbReference type="EMBL" id="SET66434.1"/>
    </source>
</evidence>
<dbReference type="InterPro" id="IPR039131">
    <property type="entry name" value="NDUFAF1"/>
</dbReference>
<evidence type="ECO:0000313" key="4">
    <source>
        <dbReference type="Proteomes" id="UP000199345"/>
    </source>
</evidence>
<organism evidence="3 4">
    <name type="scientific">Nitrosomonas marina</name>
    <dbReference type="NCBI Taxonomy" id="917"/>
    <lineage>
        <taxon>Bacteria</taxon>
        <taxon>Pseudomonadati</taxon>
        <taxon>Pseudomonadota</taxon>
        <taxon>Betaproteobacteria</taxon>
        <taxon>Nitrosomonadales</taxon>
        <taxon>Nitrosomonadaceae</taxon>
        <taxon>Nitrosomonas</taxon>
    </lineage>
</organism>
<dbReference type="AlphaFoldDB" id="A0A1I0G8Z1"/>
<feature type="domain" description="NADH:ubiquinone oxidoreductase intermediate-associated protein 30" evidence="2">
    <location>
        <begin position="49"/>
        <end position="184"/>
    </location>
</feature>
<dbReference type="EMBL" id="FOIA01000056">
    <property type="protein sequence ID" value="SET66434.1"/>
    <property type="molecule type" value="Genomic_DNA"/>
</dbReference>
<dbReference type="SUPFAM" id="SSF49785">
    <property type="entry name" value="Galactose-binding domain-like"/>
    <property type="match status" value="1"/>
</dbReference>
<dbReference type="InterPro" id="IPR008979">
    <property type="entry name" value="Galactose-bd-like_sf"/>
</dbReference>
<dbReference type="RefSeq" id="WP_218143005.1">
    <property type="nucleotide sequence ID" value="NZ_FOIA01000056.1"/>
</dbReference>
<dbReference type="PANTHER" id="PTHR13194">
    <property type="entry name" value="COMPLEX I INTERMEDIATE-ASSOCIATED PROTEIN 30"/>
    <property type="match status" value="1"/>
</dbReference>
<accession>A0A1I0G8Z1</accession>
<sequence length="201" mass="22724">MNFLLSNVLFILKALIGLSLYISAWNIALANNLIIDDRTSGNLSSNLGTQWRMVTDQVMGGVSNGELTLDNYKGKNCLRIRGDVSTENNGGFVQMALDLTNNGAFDASSYAGVEIIVSGNNEHYNFHFRTTELWLPWQSYRYSFKAISDWQTIYIPFKDLKAYRTTTKFHRDKLKRIGLVAIGRNFKADLCVASIKLYTLD</sequence>
<dbReference type="Pfam" id="PF08547">
    <property type="entry name" value="CIA30"/>
    <property type="match status" value="1"/>
</dbReference>
<dbReference type="Proteomes" id="UP000199345">
    <property type="component" value="Unassembled WGS sequence"/>
</dbReference>
<dbReference type="Gene3D" id="2.60.120.430">
    <property type="entry name" value="Galactose-binding lectin"/>
    <property type="match status" value="1"/>
</dbReference>
<reference evidence="4" key="1">
    <citation type="submission" date="2016-10" db="EMBL/GenBank/DDBJ databases">
        <authorList>
            <person name="Varghese N."/>
            <person name="Submissions S."/>
        </authorList>
    </citation>
    <scope>NUCLEOTIDE SEQUENCE [LARGE SCALE GENOMIC DNA]</scope>
    <source>
        <strain evidence="4">Nm71</strain>
    </source>
</reference>
<dbReference type="GO" id="GO:0051082">
    <property type="term" value="F:unfolded protein binding"/>
    <property type="evidence" value="ECO:0007669"/>
    <property type="project" value="TreeGrafter"/>
</dbReference>
<dbReference type="PANTHER" id="PTHR13194:SF19">
    <property type="entry name" value="NAD(P)-BINDING ROSSMANN-FOLD SUPERFAMILY PROTEIN"/>
    <property type="match status" value="1"/>
</dbReference>
<evidence type="ECO:0000256" key="1">
    <source>
        <dbReference type="ARBA" id="ARBA00007884"/>
    </source>
</evidence>